<gene>
    <name evidence="2" type="ORF">A1332_02910</name>
</gene>
<sequence>MNRLQGIAGHFAGGHDVGNISPLGNGLINDTFLVNSGDAQFVLQGINSRVFPQPERVIANLQQLNRHIAQQDPANVQLRIPALLPANDGEAFYRDDDGQTWRALELISPAESREQLGNQAEASQVGFALAHFHRLCGTLAPESLHDTLPGFHIAPAYYQNYLAILDRPLPVAIDAEFRQCQLFIERFQDRIAVLEQAKQRGELRERVIHGDPKLNNFLFEPGSDRIVSLIDLDTVKPGLVHYDIGDCLRSCCHIRPSNQFDIARCKTILTSYLAEAGQFFEPADYNYLYAAILVIPFELGLRFFSDYLQGDRYFKVNQPRENLQRAIEQFALCESIARQETELMHVIAHIA</sequence>
<dbReference type="AlphaFoldDB" id="A0A177MAZ1"/>
<dbReference type="InterPro" id="IPR002575">
    <property type="entry name" value="Aminoglycoside_PTrfase"/>
</dbReference>
<dbReference type="InterPro" id="IPR011009">
    <property type="entry name" value="Kinase-like_dom_sf"/>
</dbReference>
<protein>
    <submittedName>
        <fullName evidence="2">Aminoglycoside phosphotransferase</fullName>
    </submittedName>
</protein>
<name>A0A177MAZ1_METMH</name>
<feature type="domain" description="Aminoglycoside phosphotransferase" evidence="1">
    <location>
        <begin position="20"/>
        <end position="258"/>
    </location>
</feature>
<dbReference type="PANTHER" id="PTHR21064:SF5">
    <property type="entry name" value="SLR1880 PROTEIN"/>
    <property type="match status" value="1"/>
</dbReference>
<organism evidence="2 3">
    <name type="scientific">Methylomonas methanica</name>
    <dbReference type="NCBI Taxonomy" id="421"/>
    <lineage>
        <taxon>Bacteria</taxon>
        <taxon>Pseudomonadati</taxon>
        <taxon>Pseudomonadota</taxon>
        <taxon>Gammaproteobacteria</taxon>
        <taxon>Methylococcales</taxon>
        <taxon>Methylococcaceae</taxon>
        <taxon>Methylomonas</taxon>
    </lineage>
</organism>
<comment type="caution">
    <text evidence="2">The sequence shown here is derived from an EMBL/GenBank/DDBJ whole genome shotgun (WGS) entry which is preliminary data.</text>
</comment>
<dbReference type="RefSeq" id="WP_064009254.1">
    <property type="nucleotide sequence ID" value="NZ_LUUG01000082.1"/>
</dbReference>
<evidence type="ECO:0000313" key="3">
    <source>
        <dbReference type="Proteomes" id="UP000078090"/>
    </source>
</evidence>
<proteinExistence type="predicted"/>
<dbReference type="EMBL" id="LUUG01000082">
    <property type="protein sequence ID" value="OAI02862.1"/>
    <property type="molecule type" value="Genomic_DNA"/>
</dbReference>
<evidence type="ECO:0000313" key="2">
    <source>
        <dbReference type="EMBL" id="OAI02862.1"/>
    </source>
</evidence>
<keyword evidence="2" id="KW-0808">Transferase</keyword>
<accession>A0A177MAZ1</accession>
<evidence type="ECO:0000259" key="1">
    <source>
        <dbReference type="Pfam" id="PF01636"/>
    </source>
</evidence>
<dbReference type="PANTHER" id="PTHR21064">
    <property type="entry name" value="AMINOGLYCOSIDE PHOSPHOTRANSFERASE DOMAIN-CONTAINING PROTEIN-RELATED"/>
    <property type="match status" value="1"/>
</dbReference>
<dbReference type="SUPFAM" id="SSF56112">
    <property type="entry name" value="Protein kinase-like (PK-like)"/>
    <property type="match status" value="1"/>
</dbReference>
<dbReference type="InterPro" id="IPR050249">
    <property type="entry name" value="Pseudomonas-type_ThrB"/>
</dbReference>
<dbReference type="Proteomes" id="UP000078090">
    <property type="component" value="Unassembled WGS sequence"/>
</dbReference>
<dbReference type="Gene3D" id="3.90.1200.10">
    <property type="match status" value="1"/>
</dbReference>
<reference evidence="2 3" key="1">
    <citation type="submission" date="2016-03" db="EMBL/GenBank/DDBJ databases">
        <authorList>
            <person name="Ploux O."/>
        </authorList>
    </citation>
    <scope>NUCLEOTIDE SEQUENCE [LARGE SCALE GENOMIC DNA]</scope>
    <source>
        <strain evidence="2 3">R-45363</strain>
    </source>
</reference>
<dbReference type="Pfam" id="PF01636">
    <property type="entry name" value="APH"/>
    <property type="match status" value="1"/>
</dbReference>
<dbReference type="GO" id="GO:0016740">
    <property type="term" value="F:transferase activity"/>
    <property type="evidence" value="ECO:0007669"/>
    <property type="project" value="UniProtKB-KW"/>
</dbReference>